<sequence length="804" mass="89278">MDPSEKSSPSFRVPGRFRQISKSSHVKDQSPPSPWISPATASHGRLSDDIRSIFTYTPVDQSYVADSGTSPILHRKPRKRPEAHTQISKTTTATRHHRLSLVSEPLTTGRAIHSSDFMSYEPGTSSQRQHRLRAQSVKKVDLKNAALPRAARRYSTHDSSVGDEVTSYHIMSPGTLATVTDTRYDSHARAPRNLHQNVIRAARRHATFSPPRMRAVVLSKTRASSLSPPPPIDDFPDIPPVELILFDPPKSVTPEVQRPHHSQGPLTSSPLEITQGVLKQKNMDKKVIYPVSPFPRPTTPQPAKSPAEVEEPPGTPEVPAATCRVTCLQMWVFCVAAGTTLSLPLGMVILSYLATPARDMSNLTSGPFSTTKSSGTAKTVVHTYQYPVPPTWSTVDPWQGVPASCQQIRHISDDVHLVQPLHSPALHQPSRPNIFCLYNNSRFHRGGFHDFLPENLPFSLCQNIVYWSFGVKDGVPTSRAENFDEVYGLAKLKFAAFNASARRVKILLAIGGYREDYAQLSLLGRDSGTRSRFGHHTMALLRSHFVDGVAIHWLEGEPICKSSTVDNVKALHAVFNSLRRIFRLNNHHGPLAVIVQTGTRDTNAIVESVVDVVNFVFMDNRQVWHKATLNYRICSSWNQDLLSTLSVYRQRYRGNEPKFCIVMSVAPLLVEASPWINASTPPQFLNISRSSRYGSTPGMGNAFDMCGTHGLCLVRSPPSTGLPCVIVRGSPAVHPLLLYVFNSALSLAKIFPMADGCVLLTDLDLDNYAKQCHANLDDYWFIRYTYGTLDAGPNMYLRLTMPYC</sequence>
<gene>
    <name evidence="1" type="ORF">HPB49_012655</name>
</gene>
<name>A0ACB8C9C4_DERSI</name>
<proteinExistence type="predicted"/>
<evidence type="ECO:0000313" key="1">
    <source>
        <dbReference type="EMBL" id="KAH7937480.1"/>
    </source>
</evidence>
<keyword evidence="2" id="KW-1185">Reference proteome</keyword>
<reference evidence="1" key="1">
    <citation type="submission" date="2020-05" db="EMBL/GenBank/DDBJ databases">
        <title>Large-scale comparative analyses of tick genomes elucidate their genetic diversity and vector capacities.</title>
        <authorList>
            <person name="Jia N."/>
            <person name="Wang J."/>
            <person name="Shi W."/>
            <person name="Du L."/>
            <person name="Sun Y."/>
            <person name="Zhan W."/>
            <person name="Jiang J."/>
            <person name="Wang Q."/>
            <person name="Zhang B."/>
            <person name="Ji P."/>
            <person name="Sakyi L.B."/>
            <person name="Cui X."/>
            <person name="Yuan T."/>
            <person name="Jiang B."/>
            <person name="Yang W."/>
            <person name="Lam T.T.-Y."/>
            <person name="Chang Q."/>
            <person name="Ding S."/>
            <person name="Wang X."/>
            <person name="Zhu J."/>
            <person name="Ruan X."/>
            <person name="Zhao L."/>
            <person name="Wei J."/>
            <person name="Que T."/>
            <person name="Du C."/>
            <person name="Cheng J."/>
            <person name="Dai P."/>
            <person name="Han X."/>
            <person name="Huang E."/>
            <person name="Gao Y."/>
            <person name="Liu J."/>
            <person name="Shao H."/>
            <person name="Ye R."/>
            <person name="Li L."/>
            <person name="Wei W."/>
            <person name="Wang X."/>
            <person name="Wang C."/>
            <person name="Yang T."/>
            <person name="Huo Q."/>
            <person name="Li W."/>
            <person name="Guo W."/>
            <person name="Chen H."/>
            <person name="Zhou L."/>
            <person name="Ni X."/>
            <person name="Tian J."/>
            <person name="Zhou Y."/>
            <person name="Sheng Y."/>
            <person name="Liu T."/>
            <person name="Pan Y."/>
            <person name="Xia L."/>
            <person name="Li J."/>
            <person name="Zhao F."/>
            <person name="Cao W."/>
        </authorList>
    </citation>
    <scope>NUCLEOTIDE SEQUENCE</scope>
    <source>
        <strain evidence="1">Dsil-2018</strain>
    </source>
</reference>
<protein>
    <submittedName>
        <fullName evidence="1">Uncharacterized protein</fullName>
    </submittedName>
</protein>
<dbReference type="Proteomes" id="UP000821865">
    <property type="component" value="Chromosome 8"/>
</dbReference>
<organism evidence="1 2">
    <name type="scientific">Dermacentor silvarum</name>
    <name type="common">Tick</name>
    <dbReference type="NCBI Taxonomy" id="543639"/>
    <lineage>
        <taxon>Eukaryota</taxon>
        <taxon>Metazoa</taxon>
        <taxon>Ecdysozoa</taxon>
        <taxon>Arthropoda</taxon>
        <taxon>Chelicerata</taxon>
        <taxon>Arachnida</taxon>
        <taxon>Acari</taxon>
        <taxon>Parasitiformes</taxon>
        <taxon>Ixodida</taxon>
        <taxon>Ixodoidea</taxon>
        <taxon>Ixodidae</taxon>
        <taxon>Rhipicephalinae</taxon>
        <taxon>Dermacentor</taxon>
    </lineage>
</organism>
<accession>A0ACB8C9C4</accession>
<comment type="caution">
    <text evidence="1">The sequence shown here is derived from an EMBL/GenBank/DDBJ whole genome shotgun (WGS) entry which is preliminary data.</text>
</comment>
<evidence type="ECO:0000313" key="2">
    <source>
        <dbReference type="Proteomes" id="UP000821865"/>
    </source>
</evidence>
<dbReference type="EMBL" id="CM023477">
    <property type="protein sequence ID" value="KAH7937480.1"/>
    <property type="molecule type" value="Genomic_DNA"/>
</dbReference>